<gene>
    <name evidence="2" type="ORF">D9R14_07470</name>
</gene>
<keyword evidence="3" id="KW-1185">Reference proteome</keyword>
<dbReference type="EMBL" id="RCTF01000005">
    <property type="protein sequence ID" value="RLP79495.1"/>
    <property type="molecule type" value="Genomic_DNA"/>
</dbReference>
<evidence type="ECO:0000313" key="2">
    <source>
        <dbReference type="EMBL" id="RLP79495.1"/>
    </source>
</evidence>
<evidence type="ECO:0000313" key="3">
    <source>
        <dbReference type="Proteomes" id="UP000269692"/>
    </source>
</evidence>
<proteinExistence type="predicted"/>
<dbReference type="Proteomes" id="UP000269692">
    <property type="component" value="Unassembled WGS sequence"/>
</dbReference>
<reference evidence="2 3" key="1">
    <citation type="submission" date="2018-10" db="EMBL/GenBank/DDBJ databases">
        <title>Xanthobacter tagetidis genome sequencing and assembly.</title>
        <authorList>
            <person name="Maclea K.S."/>
            <person name="Goen A.E."/>
            <person name="Fatima S.A."/>
        </authorList>
    </citation>
    <scope>NUCLEOTIDE SEQUENCE [LARGE SCALE GENOMIC DNA]</scope>
    <source>
        <strain evidence="2 3">ATCC 700314</strain>
    </source>
</reference>
<dbReference type="OrthoDB" id="7452585at2"/>
<dbReference type="AlphaFoldDB" id="A0A3L7AHR6"/>
<comment type="caution">
    <text evidence="2">The sequence shown here is derived from an EMBL/GenBank/DDBJ whole genome shotgun (WGS) entry which is preliminary data.</text>
</comment>
<evidence type="ECO:0008006" key="4">
    <source>
        <dbReference type="Google" id="ProtNLM"/>
    </source>
</evidence>
<organism evidence="2 3">
    <name type="scientific">Xanthobacter tagetidis</name>
    <dbReference type="NCBI Taxonomy" id="60216"/>
    <lineage>
        <taxon>Bacteria</taxon>
        <taxon>Pseudomonadati</taxon>
        <taxon>Pseudomonadota</taxon>
        <taxon>Alphaproteobacteria</taxon>
        <taxon>Hyphomicrobiales</taxon>
        <taxon>Xanthobacteraceae</taxon>
        <taxon>Xanthobacter</taxon>
    </lineage>
</organism>
<feature type="region of interest" description="Disordered" evidence="1">
    <location>
        <begin position="1"/>
        <end position="25"/>
    </location>
</feature>
<protein>
    <recommendedName>
        <fullName evidence="4">CopG family transcriptional regulator</fullName>
    </recommendedName>
</protein>
<sequence>MSRSTEKMQPQKRGRPATGKGTPIQVRLRPEVLSILDDWIAAQPDPKPSRPAAIRSFVEAGLHMLEKDRGA</sequence>
<evidence type="ECO:0000256" key="1">
    <source>
        <dbReference type="SAM" id="MobiDB-lite"/>
    </source>
</evidence>
<accession>A0A3L7AHR6</accession>
<name>A0A3L7AHR6_9HYPH</name>